<dbReference type="AlphaFoldDB" id="A0A9W6J9L7"/>
<evidence type="ECO:0000313" key="2">
    <source>
        <dbReference type="Proteomes" id="UP001143370"/>
    </source>
</evidence>
<keyword evidence="2" id="KW-1185">Reference proteome</keyword>
<proteinExistence type="predicted"/>
<accession>A0A9W6J9L7</accession>
<reference evidence="1" key="2">
    <citation type="submission" date="2023-01" db="EMBL/GenBank/DDBJ databases">
        <authorList>
            <person name="Sun Q."/>
            <person name="Evtushenko L."/>
        </authorList>
    </citation>
    <scope>NUCLEOTIDE SEQUENCE</scope>
    <source>
        <strain evidence="1">VKM B-2484</strain>
    </source>
</reference>
<dbReference type="EMBL" id="BSFJ01000005">
    <property type="protein sequence ID" value="GLK71588.1"/>
    <property type="molecule type" value="Genomic_DNA"/>
</dbReference>
<dbReference type="Proteomes" id="UP001143370">
    <property type="component" value="Unassembled WGS sequence"/>
</dbReference>
<organism evidence="1 2">
    <name type="scientific">Ancylobacter dichloromethanicus</name>
    <dbReference type="NCBI Taxonomy" id="518825"/>
    <lineage>
        <taxon>Bacteria</taxon>
        <taxon>Pseudomonadati</taxon>
        <taxon>Pseudomonadota</taxon>
        <taxon>Alphaproteobacteria</taxon>
        <taxon>Hyphomicrobiales</taxon>
        <taxon>Xanthobacteraceae</taxon>
        <taxon>Ancylobacter</taxon>
    </lineage>
</organism>
<reference evidence="1" key="1">
    <citation type="journal article" date="2014" name="Int. J. Syst. Evol. Microbiol.">
        <title>Complete genome sequence of Corynebacterium casei LMG S-19264T (=DSM 44701T), isolated from a smear-ripened cheese.</title>
        <authorList>
            <consortium name="US DOE Joint Genome Institute (JGI-PGF)"/>
            <person name="Walter F."/>
            <person name="Albersmeier A."/>
            <person name="Kalinowski J."/>
            <person name="Ruckert C."/>
        </authorList>
    </citation>
    <scope>NUCLEOTIDE SEQUENCE</scope>
    <source>
        <strain evidence="1">VKM B-2484</strain>
    </source>
</reference>
<evidence type="ECO:0000313" key="1">
    <source>
        <dbReference type="EMBL" id="GLK71588.1"/>
    </source>
</evidence>
<protein>
    <submittedName>
        <fullName evidence="1">Uncharacterized protein</fullName>
    </submittedName>
</protein>
<gene>
    <name evidence="1" type="ORF">GCM10017643_17030</name>
</gene>
<name>A0A9W6J9L7_9HYPH</name>
<comment type="caution">
    <text evidence="1">The sequence shown here is derived from an EMBL/GenBank/DDBJ whole genome shotgun (WGS) entry which is preliminary data.</text>
</comment>
<sequence>MSLSMPLAAKPPAPGTATAYLLGKSPRFKIHALDAVGSFCGGGTPAAWQDRTGEQA</sequence>